<sequence length="157" mass="17591">MTDDQQKPWGDDENFDAEKAWTLIQNLRGDVDRLKADKTSLTQERDDAVKDRDESAKKVEELQATVQLTDDTVKSKEQEYAELSTIRTKENLLIDAGLPRKYAPQVVGDDEEAWKSSVQSLAELRGEAPQERRLDPAQAADPAEPSADAAAREFFGL</sequence>
<proteinExistence type="predicted"/>
<evidence type="ECO:0000256" key="1">
    <source>
        <dbReference type="SAM" id="MobiDB-lite"/>
    </source>
</evidence>
<organism evidence="2 3">
    <name type="scientific">Brachybacterium endophyticum</name>
    <dbReference type="NCBI Taxonomy" id="2182385"/>
    <lineage>
        <taxon>Bacteria</taxon>
        <taxon>Bacillati</taxon>
        <taxon>Actinomycetota</taxon>
        <taxon>Actinomycetes</taxon>
        <taxon>Micrococcales</taxon>
        <taxon>Dermabacteraceae</taxon>
        <taxon>Brachybacterium</taxon>
    </lineage>
</organism>
<evidence type="ECO:0000313" key="2">
    <source>
        <dbReference type="EMBL" id="PWH05200.1"/>
    </source>
</evidence>
<feature type="compositionally biased region" description="Low complexity" evidence="1">
    <location>
        <begin position="136"/>
        <end position="149"/>
    </location>
</feature>
<dbReference type="OrthoDB" id="5145457at2"/>
<reference evidence="2 3" key="1">
    <citation type="submission" date="2018-05" db="EMBL/GenBank/DDBJ databases">
        <title>Brachybacterium sp. M1HQ-2T, whole genome shotgun sequence.</title>
        <authorList>
            <person name="Tuo L."/>
        </authorList>
    </citation>
    <scope>NUCLEOTIDE SEQUENCE [LARGE SCALE GENOMIC DNA]</scope>
    <source>
        <strain evidence="2 3">M1HQ-2</strain>
    </source>
</reference>
<name>A0A2U2RH71_9MICO</name>
<dbReference type="InterPro" id="IPR025580">
    <property type="entry name" value="Gp46"/>
</dbReference>
<dbReference type="Pfam" id="PF14265">
    <property type="entry name" value="DUF4355"/>
    <property type="match status" value="1"/>
</dbReference>
<evidence type="ECO:0000313" key="3">
    <source>
        <dbReference type="Proteomes" id="UP000245590"/>
    </source>
</evidence>
<evidence type="ECO:0008006" key="4">
    <source>
        <dbReference type="Google" id="ProtNLM"/>
    </source>
</evidence>
<feature type="region of interest" description="Disordered" evidence="1">
    <location>
        <begin position="37"/>
        <end position="56"/>
    </location>
</feature>
<protein>
    <recommendedName>
        <fullName evidence="4">Scaffolding protein</fullName>
    </recommendedName>
</protein>
<dbReference type="Proteomes" id="UP000245590">
    <property type="component" value="Unassembled WGS sequence"/>
</dbReference>
<dbReference type="AlphaFoldDB" id="A0A2U2RH71"/>
<accession>A0A2U2RH71</accession>
<dbReference type="EMBL" id="QFKX01000006">
    <property type="protein sequence ID" value="PWH05200.1"/>
    <property type="molecule type" value="Genomic_DNA"/>
</dbReference>
<comment type="caution">
    <text evidence="2">The sequence shown here is derived from an EMBL/GenBank/DDBJ whole genome shotgun (WGS) entry which is preliminary data.</text>
</comment>
<gene>
    <name evidence="2" type="ORF">DEO23_14055</name>
</gene>
<feature type="compositionally biased region" description="Basic and acidic residues" evidence="1">
    <location>
        <begin position="124"/>
        <end position="135"/>
    </location>
</feature>
<feature type="region of interest" description="Disordered" evidence="1">
    <location>
        <begin position="122"/>
        <end position="150"/>
    </location>
</feature>
<keyword evidence="3" id="KW-1185">Reference proteome</keyword>
<dbReference type="RefSeq" id="WP_109276662.1">
    <property type="nucleotide sequence ID" value="NZ_QFKX01000006.1"/>
</dbReference>